<dbReference type="Gene3D" id="3.40.50.2000">
    <property type="entry name" value="Glycogen Phosphorylase B"/>
    <property type="match status" value="2"/>
</dbReference>
<comment type="caution">
    <text evidence="2">The sequence shown here is derived from an EMBL/GenBank/DDBJ whole genome shotgun (WGS) entry which is preliminary data.</text>
</comment>
<dbReference type="RefSeq" id="WP_344670590.1">
    <property type="nucleotide sequence ID" value="NZ_BAAAQN010000063.1"/>
</dbReference>
<keyword evidence="3" id="KW-1185">Reference proteome</keyword>
<proteinExistence type="predicted"/>
<dbReference type="Pfam" id="PF13692">
    <property type="entry name" value="Glyco_trans_1_4"/>
    <property type="match status" value="1"/>
</dbReference>
<sequence>MTHSDHSPRVVMLVGNFVDGDSRVQKEARYAAAAGWDTYLVGRSPSGRREEYTLGAATVVRAAETMTATRYRASHPHRRGVRGMIAYRSLELTRTRHQRQRLRQRDLMTDRLLLARRLAGGPRPAEAVAARAAMVVRVLGVRLRGHWVAARKRAFDRNYAAAAQGPSNAWERAMVRRGGDTAAWTVQPRLADFEDSFGRVADALEPDVIHANDAEMLGVAVRAAVRARRAGRRVAVVYDSHEYTAGDLRPEDVTWAPVITAQEAKYIPMADGVLTAVDNFADKLVEHHGLAVRPTVVRNMPEASTFTVPGGRGPGVRGRLGLGPEATVLVYPGSVTPIRGLDTAVRALPQLPDAHLVLLVGSRSGHVAELAALAEQLRVAPQFHVLDYVPVEDLTDFIASADIGVDTLRRVPTQELTITTKYWSYIGARLPVVVSDVKAAGELTRLLGNGEVFEVDDADGFARAVRAVAADRARYAAVYTDEMLARHSWEGQVPELLALYERVSGLRPVPRGGAGTVKNPVKNPVGDPVGDPAGDPVTGPAASAAPPPRAASPESANVAAPDAAVPGTS</sequence>
<accession>A0ABP5GSR2</accession>
<organism evidence="2 3">
    <name type="scientific">Catenulispora yoronensis</name>
    <dbReference type="NCBI Taxonomy" id="450799"/>
    <lineage>
        <taxon>Bacteria</taxon>
        <taxon>Bacillati</taxon>
        <taxon>Actinomycetota</taxon>
        <taxon>Actinomycetes</taxon>
        <taxon>Catenulisporales</taxon>
        <taxon>Catenulisporaceae</taxon>
        <taxon>Catenulispora</taxon>
    </lineage>
</organism>
<evidence type="ECO:0000256" key="1">
    <source>
        <dbReference type="SAM" id="MobiDB-lite"/>
    </source>
</evidence>
<protein>
    <submittedName>
        <fullName evidence="2">Uncharacterized protein</fullName>
    </submittedName>
</protein>
<dbReference type="PANTHER" id="PTHR12526">
    <property type="entry name" value="GLYCOSYLTRANSFERASE"/>
    <property type="match status" value="1"/>
</dbReference>
<dbReference type="Proteomes" id="UP001500751">
    <property type="component" value="Unassembled WGS sequence"/>
</dbReference>
<evidence type="ECO:0000313" key="2">
    <source>
        <dbReference type="EMBL" id="GAA2056053.1"/>
    </source>
</evidence>
<name>A0ABP5GSR2_9ACTN</name>
<feature type="region of interest" description="Disordered" evidence="1">
    <location>
        <begin position="509"/>
        <end position="569"/>
    </location>
</feature>
<dbReference type="SUPFAM" id="SSF53756">
    <property type="entry name" value="UDP-Glycosyltransferase/glycogen phosphorylase"/>
    <property type="match status" value="1"/>
</dbReference>
<evidence type="ECO:0000313" key="3">
    <source>
        <dbReference type="Proteomes" id="UP001500751"/>
    </source>
</evidence>
<gene>
    <name evidence="2" type="ORF">GCM10009839_76310</name>
</gene>
<dbReference type="EMBL" id="BAAAQN010000063">
    <property type="protein sequence ID" value="GAA2056053.1"/>
    <property type="molecule type" value="Genomic_DNA"/>
</dbReference>
<dbReference type="PANTHER" id="PTHR12526:SF600">
    <property type="entry name" value="GLYCOSYL TRANSFERASE GROUP 1"/>
    <property type="match status" value="1"/>
</dbReference>
<reference evidence="3" key="1">
    <citation type="journal article" date="2019" name="Int. J. Syst. Evol. Microbiol.">
        <title>The Global Catalogue of Microorganisms (GCM) 10K type strain sequencing project: providing services to taxonomists for standard genome sequencing and annotation.</title>
        <authorList>
            <consortium name="The Broad Institute Genomics Platform"/>
            <consortium name="The Broad Institute Genome Sequencing Center for Infectious Disease"/>
            <person name="Wu L."/>
            <person name="Ma J."/>
        </authorList>
    </citation>
    <scope>NUCLEOTIDE SEQUENCE [LARGE SCALE GENOMIC DNA]</scope>
    <source>
        <strain evidence="3">JCM 16014</strain>
    </source>
</reference>